<reference evidence="5" key="1">
    <citation type="submission" date="2020-08" db="EMBL/GenBank/DDBJ databases">
        <title>Genome sequencing and assembly of the red palm weevil Rhynchophorus ferrugineus.</title>
        <authorList>
            <person name="Dias G.B."/>
            <person name="Bergman C.M."/>
            <person name="Manee M."/>
        </authorList>
    </citation>
    <scope>NUCLEOTIDE SEQUENCE</scope>
    <source>
        <strain evidence="5">AA-2017</strain>
        <tissue evidence="5">Whole larva</tissue>
    </source>
</reference>
<feature type="compositionally biased region" description="Polar residues" evidence="3">
    <location>
        <begin position="162"/>
        <end position="173"/>
    </location>
</feature>
<dbReference type="EMBL" id="JAACXV010000399">
    <property type="protein sequence ID" value="KAF7278489.1"/>
    <property type="molecule type" value="Genomic_DNA"/>
</dbReference>
<dbReference type="Proteomes" id="UP000625711">
    <property type="component" value="Unassembled WGS sequence"/>
</dbReference>
<evidence type="ECO:0000259" key="4">
    <source>
        <dbReference type="Pfam" id="PF25877"/>
    </source>
</evidence>
<protein>
    <recommendedName>
        <fullName evidence="4">SOWAHA-C winged helix-turn-helix domain-containing protein</fullName>
    </recommendedName>
</protein>
<evidence type="ECO:0000256" key="2">
    <source>
        <dbReference type="ARBA" id="ARBA00023043"/>
    </source>
</evidence>
<dbReference type="Pfam" id="PF25877">
    <property type="entry name" value="WHD_SOWAH"/>
    <property type="match status" value="1"/>
</dbReference>
<feature type="compositionally biased region" description="Basic and acidic residues" evidence="3">
    <location>
        <begin position="210"/>
        <end position="224"/>
    </location>
</feature>
<sequence length="370" mass="41665">MASEILTLEEILQYFKENGGKVKSKDVVKHFKNYLSDPVTNDECRRVFKEHVNTLAHTKKEGGEKVLILRSQYLHSSQLSLNSLNTSTSSLNGPPTPLYDHWNAIGIPTSPLSPATPPRQPPPYRNPPPVVSPSPSVDSFSISSGSLQDDPPRAPPRRRGTQDVSRSDSTNDLVQPDAGEEPVSVKERMQKFNRMASSEEELLSPVRTPKSAEKDRNRSRHGEDCDTSVQTPLEPKKCQEWYVTASRGDYQELVKLAREEPRLVNKKLHVFDMFRVFPVISWTASLPLALLVSPNIYREIFRWPSSRQHHHRHHLTRNRGPPRIFTRTVREYRVSSGTDDVDGILAPSLGPSHVSNLAGLTPFRGASMTE</sequence>
<feature type="region of interest" description="Disordered" evidence="3">
    <location>
        <begin position="109"/>
        <end position="231"/>
    </location>
</feature>
<comment type="caution">
    <text evidence="5">The sequence shown here is derived from an EMBL/GenBank/DDBJ whole genome shotgun (WGS) entry which is preliminary data.</text>
</comment>
<proteinExistence type="predicted"/>
<gene>
    <name evidence="5" type="ORF">GWI33_008390</name>
</gene>
<accession>A0A834MHF1</accession>
<dbReference type="OrthoDB" id="60433at2759"/>
<evidence type="ECO:0000313" key="5">
    <source>
        <dbReference type="EMBL" id="KAF7278489.1"/>
    </source>
</evidence>
<feature type="domain" description="SOWAHA-C winged helix-turn-helix" evidence="4">
    <location>
        <begin position="6"/>
        <end position="78"/>
    </location>
</feature>
<feature type="compositionally biased region" description="Pro residues" evidence="3">
    <location>
        <begin position="114"/>
        <end position="132"/>
    </location>
</feature>
<evidence type="ECO:0000256" key="3">
    <source>
        <dbReference type="SAM" id="MobiDB-lite"/>
    </source>
</evidence>
<name>A0A834MHF1_RHYFE</name>
<dbReference type="AlphaFoldDB" id="A0A834MHF1"/>
<organism evidence="5 6">
    <name type="scientific">Rhynchophorus ferrugineus</name>
    <name type="common">Red palm weevil</name>
    <name type="synonym">Curculio ferrugineus</name>
    <dbReference type="NCBI Taxonomy" id="354439"/>
    <lineage>
        <taxon>Eukaryota</taxon>
        <taxon>Metazoa</taxon>
        <taxon>Ecdysozoa</taxon>
        <taxon>Arthropoda</taxon>
        <taxon>Hexapoda</taxon>
        <taxon>Insecta</taxon>
        <taxon>Pterygota</taxon>
        <taxon>Neoptera</taxon>
        <taxon>Endopterygota</taxon>
        <taxon>Coleoptera</taxon>
        <taxon>Polyphaga</taxon>
        <taxon>Cucujiformia</taxon>
        <taxon>Curculionidae</taxon>
        <taxon>Dryophthorinae</taxon>
        <taxon>Rhynchophorus</taxon>
    </lineage>
</organism>
<feature type="compositionally biased region" description="Low complexity" evidence="3">
    <location>
        <begin position="133"/>
        <end position="146"/>
    </location>
</feature>
<dbReference type="PANTHER" id="PTHR14491:SF7">
    <property type="entry name" value="SOSONDOWAH, ISOFORM G"/>
    <property type="match status" value="1"/>
</dbReference>
<dbReference type="InterPro" id="IPR058889">
    <property type="entry name" value="WHD_SOWAHA-C"/>
</dbReference>
<keyword evidence="2" id="KW-0040">ANK repeat</keyword>
<evidence type="ECO:0000313" key="6">
    <source>
        <dbReference type="Proteomes" id="UP000625711"/>
    </source>
</evidence>
<evidence type="ECO:0000256" key="1">
    <source>
        <dbReference type="ARBA" id="ARBA00022737"/>
    </source>
</evidence>
<keyword evidence="1" id="KW-0677">Repeat</keyword>
<keyword evidence="6" id="KW-1185">Reference proteome</keyword>
<dbReference type="PANTHER" id="PTHR14491">
    <property type="entry name" value="SOSONDOWAH, ISOFORM G"/>
    <property type="match status" value="1"/>
</dbReference>